<dbReference type="InterPro" id="IPR006665">
    <property type="entry name" value="OmpA-like"/>
</dbReference>
<proteinExistence type="predicted"/>
<dbReference type="CDD" id="cd07185">
    <property type="entry name" value="OmpA_C-like"/>
    <property type="match status" value="1"/>
</dbReference>
<dbReference type="Gene3D" id="3.30.1330.60">
    <property type="entry name" value="OmpA-like domain"/>
    <property type="match status" value="1"/>
</dbReference>
<organism evidence="13 14">
    <name type="scientific">Psychrosphaera ytuae</name>
    <dbReference type="NCBI Taxonomy" id="2820710"/>
    <lineage>
        <taxon>Bacteria</taxon>
        <taxon>Pseudomonadati</taxon>
        <taxon>Pseudomonadota</taxon>
        <taxon>Gammaproteobacteria</taxon>
        <taxon>Alteromonadales</taxon>
        <taxon>Pseudoalteromonadaceae</taxon>
        <taxon>Psychrosphaera</taxon>
    </lineage>
</organism>
<dbReference type="Pfam" id="PF13505">
    <property type="entry name" value="OMP_b-brl"/>
    <property type="match status" value="1"/>
</dbReference>
<feature type="signal peptide" evidence="11">
    <location>
        <begin position="1"/>
        <end position="35"/>
    </location>
</feature>
<evidence type="ECO:0000313" key="14">
    <source>
        <dbReference type="Proteomes" id="UP000682739"/>
    </source>
</evidence>
<dbReference type="PROSITE" id="PS51123">
    <property type="entry name" value="OMPA_2"/>
    <property type="match status" value="1"/>
</dbReference>
<dbReference type="KEGG" id="psym:J1N51_14665"/>
<protein>
    <submittedName>
        <fullName evidence="13">OmpA family protein</fullName>
    </submittedName>
</protein>
<name>A0A975HI69_9GAMM</name>
<keyword evidence="14" id="KW-1185">Reference proteome</keyword>
<evidence type="ECO:0000256" key="7">
    <source>
        <dbReference type="ARBA" id="ARBA00023114"/>
    </source>
</evidence>
<dbReference type="AlphaFoldDB" id="A0A975HI69"/>
<evidence type="ECO:0000256" key="5">
    <source>
        <dbReference type="ARBA" id="ARBA00022729"/>
    </source>
</evidence>
<dbReference type="InterPro" id="IPR050330">
    <property type="entry name" value="Bact_OuterMem_StrucFunc"/>
</dbReference>
<dbReference type="InterPro" id="IPR006664">
    <property type="entry name" value="OMP_bac"/>
</dbReference>
<keyword evidence="6" id="KW-0406">Ion transport</keyword>
<dbReference type="GO" id="GO:0009279">
    <property type="term" value="C:cell outer membrane"/>
    <property type="evidence" value="ECO:0007669"/>
    <property type="project" value="UniProtKB-SubCell"/>
</dbReference>
<comment type="subcellular location">
    <subcellularLocation>
        <location evidence="1">Cell outer membrane</location>
        <topology evidence="1">Multi-pass membrane protein</topology>
    </subcellularLocation>
</comment>
<dbReference type="Pfam" id="PF00691">
    <property type="entry name" value="OmpA"/>
    <property type="match status" value="1"/>
</dbReference>
<sequence length="431" mass="47162">MTKNNKRAPKFKQTRPSVVVATALFGAVMTSTVSANESTQDQKWPYAQGFYIGGQLGHAKTDTSADNLNSLYNAAGLNSQSTDVDKSDLGYSLFVGYRFNEHWAVEGGYQDLGDRSVSFSGSTTNPNAYYNLAEEVYPETADGLSLSVLGSIPFDNGLTLTGKLGYFDWEMDAVSTELSGTNMQRPGASSRKDSGAWYGVEVGYHIEYDLQTYVSLQHIPLQDDDVNVISVGLRFWFDDKPAYRPAKPAPASIAKPKPVVEQAPIAPQPNVEKAKVEKPKDTDGDGVFDSEDKCAATPSTHKVDAKGCSQFVMKPVDMKVVILYANNSSEIDKKYFDKLADLASFIKKYNVDSLNVVGHTSASGSAAYNQKLSERRAQSVAQFLTERFGIDPKVIKPVGKGESEPVSEDPSLNRRMEVYIKSDVKMPVLKS</sequence>
<dbReference type="PRINTS" id="PR01021">
    <property type="entry name" value="OMPADOMAIN"/>
</dbReference>
<evidence type="ECO:0000256" key="11">
    <source>
        <dbReference type="SAM" id="SignalP"/>
    </source>
</evidence>
<evidence type="ECO:0000256" key="6">
    <source>
        <dbReference type="ARBA" id="ARBA00023065"/>
    </source>
</evidence>
<dbReference type="Gene3D" id="2.40.160.20">
    <property type="match status" value="1"/>
</dbReference>
<evidence type="ECO:0000256" key="9">
    <source>
        <dbReference type="ARBA" id="ARBA00023237"/>
    </source>
</evidence>
<feature type="domain" description="OmpA-like" evidence="12">
    <location>
        <begin position="311"/>
        <end position="424"/>
    </location>
</feature>
<evidence type="ECO:0000259" key="12">
    <source>
        <dbReference type="PROSITE" id="PS51123"/>
    </source>
</evidence>
<dbReference type="GO" id="GO:0015288">
    <property type="term" value="F:porin activity"/>
    <property type="evidence" value="ECO:0007669"/>
    <property type="project" value="UniProtKB-KW"/>
</dbReference>
<evidence type="ECO:0000313" key="13">
    <source>
        <dbReference type="EMBL" id="QTH63915.1"/>
    </source>
</evidence>
<dbReference type="RefSeq" id="WP_208831970.1">
    <property type="nucleotide sequence ID" value="NZ_CP072110.1"/>
</dbReference>
<keyword evidence="2" id="KW-0813">Transport</keyword>
<keyword evidence="9" id="KW-0998">Cell outer membrane</keyword>
<evidence type="ECO:0000256" key="8">
    <source>
        <dbReference type="ARBA" id="ARBA00023136"/>
    </source>
</evidence>
<accession>A0A975HI69</accession>
<dbReference type="SUPFAM" id="SSF56925">
    <property type="entry name" value="OMPA-like"/>
    <property type="match status" value="1"/>
</dbReference>
<dbReference type="EMBL" id="CP072110">
    <property type="protein sequence ID" value="QTH63915.1"/>
    <property type="molecule type" value="Genomic_DNA"/>
</dbReference>
<dbReference type="PANTHER" id="PTHR30329">
    <property type="entry name" value="STATOR ELEMENT OF FLAGELLAR MOTOR COMPLEX"/>
    <property type="match status" value="1"/>
</dbReference>
<evidence type="ECO:0000256" key="4">
    <source>
        <dbReference type="ARBA" id="ARBA00022692"/>
    </source>
</evidence>
<evidence type="ECO:0000256" key="10">
    <source>
        <dbReference type="PROSITE-ProRule" id="PRU00473"/>
    </source>
</evidence>
<dbReference type="PANTHER" id="PTHR30329:SF21">
    <property type="entry name" value="LIPOPROTEIN YIAD-RELATED"/>
    <property type="match status" value="1"/>
</dbReference>
<dbReference type="SUPFAM" id="SSF103088">
    <property type="entry name" value="OmpA-like"/>
    <property type="match status" value="1"/>
</dbReference>
<evidence type="ECO:0000256" key="1">
    <source>
        <dbReference type="ARBA" id="ARBA00004571"/>
    </source>
</evidence>
<dbReference type="InterPro" id="IPR011250">
    <property type="entry name" value="OMP/PagP_B-barrel"/>
</dbReference>
<dbReference type="InterPro" id="IPR036737">
    <property type="entry name" value="OmpA-like_sf"/>
</dbReference>
<keyword evidence="4" id="KW-0812">Transmembrane</keyword>
<gene>
    <name evidence="13" type="ORF">J1N51_14665</name>
</gene>
<feature type="chain" id="PRO_5037584638" evidence="11">
    <location>
        <begin position="36"/>
        <end position="431"/>
    </location>
</feature>
<dbReference type="GO" id="GO:0046930">
    <property type="term" value="C:pore complex"/>
    <property type="evidence" value="ECO:0007669"/>
    <property type="project" value="UniProtKB-KW"/>
</dbReference>
<keyword evidence="3" id="KW-1134">Transmembrane beta strand</keyword>
<keyword evidence="8 10" id="KW-0472">Membrane</keyword>
<reference evidence="13" key="1">
    <citation type="submission" date="2021-03" db="EMBL/GenBank/DDBJ databases">
        <title>Description of Psychrosphaera ytuae sp. nov. isolated from deep sea sediment of South China Sea.</title>
        <authorList>
            <person name="Zhang J."/>
            <person name="Xu X.-D."/>
        </authorList>
    </citation>
    <scope>NUCLEOTIDE SEQUENCE</scope>
    <source>
        <strain evidence="13">MTZ26</strain>
    </source>
</reference>
<dbReference type="InterPro" id="IPR027385">
    <property type="entry name" value="Beta-barrel_OMP"/>
</dbReference>
<evidence type="ECO:0000256" key="2">
    <source>
        <dbReference type="ARBA" id="ARBA00022448"/>
    </source>
</evidence>
<keyword evidence="5 11" id="KW-0732">Signal</keyword>
<dbReference type="GO" id="GO:0006811">
    <property type="term" value="P:monoatomic ion transport"/>
    <property type="evidence" value="ECO:0007669"/>
    <property type="project" value="UniProtKB-KW"/>
</dbReference>
<evidence type="ECO:0000256" key="3">
    <source>
        <dbReference type="ARBA" id="ARBA00022452"/>
    </source>
</evidence>
<keyword evidence="7" id="KW-0626">Porin</keyword>
<dbReference type="Proteomes" id="UP000682739">
    <property type="component" value="Chromosome"/>
</dbReference>